<dbReference type="InterPro" id="IPR009511">
    <property type="entry name" value="MAD1/Cdc20-bound-Mad2-bd"/>
</dbReference>
<organism evidence="2 3">
    <name type="scientific">Anguilla anguilla</name>
    <name type="common">European freshwater eel</name>
    <name type="synonym">Muraena anguilla</name>
    <dbReference type="NCBI Taxonomy" id="7936"/>
    <lineage>
        <taxon>Eukaryota</taxon>
        <taxon>Metazoa</taxon>
        <taxon>Chordata</taxon>
        <taxon>Craniata</taxon>
        <taxon>Vertebrata</taxon>
        <taxon>Euteleostomi</taxon>
        <taxon>Actinopterygii</taxon>
        <taxon>Neopterygii</taxon>
        <taxon>Teleostei</taxon>
        <taxon>Anguilliformes</taxon>
        <taxon>Anguillidae</taxon>
        <taxon>Anguilla</taxon>
    </lineage>
</organism>
<dbReference type="Pfam" id="PF06581">
    <property type="entry name" value="p31comet"/>
    <property type="match status" value="1"/>
</dbReference>
<dbReference type="Proteomes" id="UP001044222">
    <property type="component" value="Chromosome 18"/>
</dbReference>
<dbReference type="PANTHER" id="PTHR15681">
    <property type="entry name" value="MAD2L1-BINDING PROTEIN"/>
    <property type="match status" value="1"/>
</dbReference>
<dbReference type="GO" id="GO:0007096">
    <property type="term" value="P:regulation of exit from mitosis"/>
    <property type="evidence" value="ECO:0007669"/>
    <property type="project" value="InterPro"/>
</dbReference>
<protein>
    <recommendedName>
        <fullName evidence="4">MAD2L1-binding protein</fullName>
    </recommendedName>
</protein>
<feature type="compositionally biased region" description="Basic and acidic residues" evidence="1">
    <location>
        <begin position="19"/>
        <end position="55"/>
    </location>
</feature>
<dbReference type="PANTHER" id="PTHR15681:SF1">
    <property type="entry name" value="MAD2L1-BINDING PROTEIN"/>
    <property type="match status" value="1"/>
</dbReference>
<dbReference type="AlphaFoldDB" id="A0A9D3LJJ4"/>
<feature type="region of interest" description="Disordered" evidence="1">
    <location>
        <begin position="1"/>
        <end position="96"/>
    </location>
</feature>
<evidence type="ECO:0000256" key="1">
    <source>
        <dbReference type="SAM" id="MobiDB-lite"/>
    </source>
</evidence>
<comment type="caution">
    <text evidence="2">The sequence shown here is derived from an EMBL/GenBank/DDBJ whole genome shotgun (WGS) entry which is preliminary data.</text>
</comment>
<evidence type="ECO:0000313" key="2">
    <source>
        <dbReference type="EMBL" id="KAG5831466.1"/>
    </source>
</evidence>
<evidence type="ECO:0008006" key="4">
    <source>
        <dbReference type="Google" id="ProtNLM"/>
    </source>
</evidence>
<sequence length="417" mass="46087">MQFKQEENSNSSGGSGEMAEDRVRELAPVGEDGKDKQEIDRRRVSHEGGDFREDISANLYRDDSEETEGKPRGVHGNPTVCKSSEIPSEVVSQESTWTKDEIRTHKDFTTGDCHSIGDSQDGEENKENCCIAVVPALAVTDSSVSSEKEEYLKHLDPSSELVASLRNAANAAASQVAKSEDGESAHQAQEDGCVAVVFPGSVTQDTCCKFVCEILKCVLYLRQQLPMTYDQLVGFQKKQQAASRSEDVVGWRPAKPSGWDSRKCQRTLQDLEEVLQQLEVLFSLSRVPRVLLLLGGTTVMPKESYEVNMEALAAGAADRSLRASACLRRLFHDLFLADILSDARPVRLMATSVLALAHRDCGVGWFRPRLDYRVPARPKRRVIALSCDPSVPGPPRPHDGDDYVWFQAPVTIKGFCK</sequence>
<dbReference type="Gene3D" id="3.30.900.20">
    <property type="match status" value="1"/>
</dbReference>
<reference evidence="2" key="1">
    <citation type="submission" date="2021-01" db="EMBL/GenBank/DDBJ databases">
        <title>A chromosome-scale assembly of European eel, Anguilla anguilla.</title>
        <authorList>
            <person name="Henkel C."/>
            <person name="Jong-Raadsen S.A."/>
            <person name="Dufour S."/>
            <person name="Weltzien F.-A."/>
            <person name="Palstra A.P."/>
            <person name="Pelster B."/>
            <person name="Spaink H.P."/>
            <person name="Van Den Thillart G.E."/>
            <person name="Jansen H."/>
            <person name="Zahm M."/>
            <person name="Klopp C."/>
            <person name="Cedric C."/>
            <person name="Louis A."/>
            <person name="Berthelot C."/>
            <person name="Parey E."/>
            <person name="Roest Crollius H."/>
            <person name="Montfort J."/>
            <person name="Robinson-Rechavi M."/>
            <person name="Bucao C."/>
            <person name="Bouchez O."/>
            <person name="Gislard M."/>
            <person name="Lluch J."/>
            <person name="Milhes M."/>
            <person name="Lampietro C."/>
            <person name="Lopez Roques C."/>
            <person name="Donnadieu C."/>
            <person name="Braasch I."/>
            <person name="Desvignes T."/>
            <person name="Postlethwait J."/>
            <person name="Bobe J."/>
            <person name="Guiguen Y."/>
            <person name="Dirks R."/>
        </authorList>
    </citation>
    <scope>NUCLEOTIDE SEQUENCE</scope>
    <source>
        <strain evidence="2">Tag_6206</strain>
        <tissue evidence="2">Liver</tissue>
    </source>
</reference>
<keyword evidence="3" id="KW-1185">Reference proteome</keyword>
<feature type="compositionally biased region" description="Polar residues" evidence="1">
    <location>
        <begin position="80"/>
        <end position="96"/>
    </location>
</feature>
<gene>
    <name evidence="2" type="ORF">ANANG_G00304010</name>
</gene>
<name>A0A9D3LJJ4_ANGAN</name>
<dbReference type="GO" id="GO:0005634">
    <property type="term" value="C:nucleus"/>
    <property type="evidence" value="ECO:0007669"/>
    <property type="project" value="InterPro"/>
</dbReference>
<accession>A0A9D3LJJ4</accession>
<dbReference type="EMBL" id="JAFIRN010000018">
    <property type="protein sequence ID" value="KAG5831466.1"/>
    <property type="molecule type" value="Genomic_DNA"/>
</dbReference>
<dbReference type="InterPro" id="IPR053729">
    <property type="entry name" value="MAD2L1BP_domain_sf"/>
</dbReference>
<evidence type="ECO:0000313" key="3">
    <source>
        <dbReference type="Proteomes" id="UP001044222"/>
    </source>
</evidence>
<proteinExistence type="predicted"/>